<sequence>GGWEDRGLCTCTLFAVPTPLPSSGSFPATTPCSVAFDTGIVSVYDCIFKRPPGYNEKLHRCDREHANNRGLQINDEEQVRPFAVLSSSVYGRRINQPVEQLIRDYVRINHVQAEFYRKNGLACLTENSSRSVNPS</sequence>
<protein>
    <submittedName>
        <fullName evidence="1">Cilia and flagella associated protein 90</fullName>
    </submittedName>
</protein>
<dbReference type="GeneTree" id="ENSGT00390000015121"/>
<dbReference type="Proteomes" id="UP000694392">
    <property type="component" value="Unplaced"/>
</dbReference>
<evidence type="ECO:0000313" key="2">
    <source>
        <dbReference type="Proteomes" id="UP000694392"/>
    </source>
</evidence>
<reference evidence="1" key="2">
    <citation type="submission" date="2025-09" db="UniProtKB">
        <authorList>
            <consortium name="Ensembl"/>
        </authorList>
    </citation>
    <scope>IDENTIFICATION</scope>
</reference>
<dbReference type="PANTHER" id="PTHR34444">
    <property type="entry name" value="LOC361192"/>
    <property type="match status" value="1"/>
</dbReference>
<name>A0A8D0G942_SPHPU</name>
<organism evidence="1 2">
    <name type="scientific">Sphenodon punctatus</name>
    <name type="common">Tuatara</name>
    <name type="synonym">Hatteria punctata</name>
    <dbReference type="NCBI Taxonomy" id="8508"/>
    <lineage>
        <taxon>Eukaryota</taxon>
        <taxon>Metazoa</taxon>
        <taxon>Chordata</taxon>
        <taxon>Craniata</taxon>
        <taxon>Vertebrata</taxon>
        <taxon>Euteleostomi</taxon>
        <taxon>Lepidosauria</taxon>
        <taxon>Sphenodontia</taxon>
        <taxon>Sphenodontidae</taxon>
        <taxon>Sphenodon</taxon>
    </lineage>
</organism>
<dbReference type="Ensembl" id="ENSSPUT00000001732.1">
    <property type="protein sequence ID" value="ENSSPUP00000001641.1"/>
    <property type="gene ID" value="ENSSPUG00000001257.1"/>
</dbReference>
<dbReference type="InterPro" id="IPR027901">
    <property type="entry name" value="CFAP90"/>
</dbReference>
<dbReference type="PANTHER" id="PTHR34444:SF1">
    <property type="entry name" value="CILIA- AND FLAGELLA-ASSOCIATED PROTEIN 90"/>
    <property type="match status" value="1"/>
</dbReference>
<dbReference type="Pfam" id="PF15074">
    <property type="entry name" value="CFAP90"/>
    <property type="match status" value="1"/>
</dbReference>
<dbReference type="AlphaFoldDB" id="A0A8D0G942"/>
<accession>A0A8D0G942</accession>
<gene>
    <name evidence="1" type="primary">CFAP90</name>
</gene>
<evidence type="ECO:0000313" key="1">
    <source>
        <dbReference type="Ensembl" id="ENSSPUP00000001641.1"/>
    </source>
</evidence>
<keyword evidence="2" id="KW-1185">Reference proteome</keyword>
<reference evidence="1" key="1">
    <citation type="submission" date="2025-08" db="UniProtKB">
        <authorList>
            <consortium name="Ensembl"/>
        </authorList>
    </citation>
    <scope>IDENTIFICATION</scope>
</reference>
<proteinExistence type="predicted"/>